<evidence type="ECO:0000256" key="4">
    <source>
        <dbReference type="ARBA" id="ARBA00022989"/>
    </source>
</evidence>
<reference evidence="9 10" key="1">
    <citation type="journal article" date="2018" name="Front. Microbiol.">
        <title>Description and Comparative Genomics of Macrococcus caseolyticus subsp. hominis subsp. nov., Macrococcus goetzii sp. nov., Macrococcus epidermidis sp. nov., and Macrococcus bohemicus sp. nov., Novel Macrococci From Human Clinical Material With Virulence Potential and Suspected Uptake of Foreign DNA by Natural Transformation.</title>
        <authorList>
            <person name="Maslanova I."/>
            <person name="Wertheimer Z."/>
            <person name="Sedlacek I."/>
            <person name="Svec P."/>
            <person name="Indrakova A."/>
            <person name="Kovarovic V."/>
            <person name="Schumann P."/>
            <person name="Sproer C."/>
            <person name="Kralova S."/>
            <person name="Sedo O."/>
            <person name="Kristofova L."/>
            <person name="Vrbovska V."/>
            <person name="Fuzik T."/>
            <person name="Petras P."/>
            <person name="Zdrahal Z."/>
            <person name="Ruzickova V."/>
            <person name="Doskar J."/>
            <person name="Pantucek R."/>
        </authorList>
    </citation>
    <scope>NUCLEOTIDE SEQUENCE [LARGE SCALE GENOMIC DNA]</scope>
    <source>
        <strain evidence="9 10">01/688</strain>
    </source>
</reference>
<keyword evidence="4 7" id="KW-1133">Transmembrane helix</keyword>
<feature type="transmembrane region" description="Helical" evidence="7">
    <location>
        <begin position="113"/>
        <end position="136"/>
    </location>
</feature>
<evidence type="ECO:0000256" key="5">
    <source>
        <dbReference type="ARBA" id="ARBA00023055"/>
    </source>
</evidence>
<keyword evidence="2" id="KW-0813">Transport</keyword>
<dbReference type="InterPro" id="IPR050495">
    <property type="entry name" value="ATG22/LtaA_families"/>
</dbReference>
<feature type="transmembrane region" description="Helical" evidence="7">
    <location>
        <begin position="282"/>
        <end position="303"/>
    </location>
</feature>
<dbReference type="RefSeq" id="WP_111716119.1">
    <property type="nucleotide sequence ID" value="NZ_JBHSSR010000013.1"/>
</dbReference>
<sequence length="436" mass="48344">MKKDLKLLLSLPIFSWALYDFSNTIFSANIVTLFFPQFVTEQFGVDPVTEQVSSTWIAYSASVAALLLIVLSPIYGVYIDRTQKKKQWVIIFTLIVFICTFLMGYIYEADIKQQMFGIPVSFLLIIILFTIAKFMYNSSLVFYDAMMSSLAPKEEHSVLSGFGVALGYMGTLFGVLTIMALVGTEDAGKTFIPTAILFLVFSIPIFIFGKDGNKKTVKQHVSQSSLTSGYKEVLETFKLAKNEPAIYVFLIVYFFLNDALATAISMMQPYATTVVGFTSSEFIKIFMIATIFSVIGAFVFGYIAKRIGSLKALHYVALVLMIALIIATIPLPKSAFYICAILFGIAMGSIWVISRTLIIELSPEAHEGQFFGLFSMSGKLSAVFGPFVYGTITLLLKDYGPLASRVAILSLFVMALGAYLLHFKVIRLSNNENQSI</sequence>
<dbReference type="PROSITE" id="PS50850">
    <property type="entry name" value="MFS"/>
    <property type="match status" value="2"/>
</dbReference>
<dbReference type="InterPro" id="IPR024671">
    <property type="entry name" value="Atg22-like"/>
</dbReference>
<organism evidence="9 10">
    <name type="scientific">Macrococcus epidermidis</name>
    <dbReference type="NCBI Taxonomy" id="1902580"/>
    <lineage>
        <taxon>Bacteria</taxon>
        <taxon>Bacillati</taxon>
        <taxon>Bacillota</taxon>
        <taxon>Bacilli</taxon>
        <taxon>Bacillales</taxon>
        <taxon>Staphylococcaceae</taxon>
        <taxon>Macrococcus</taxon>
    </lineage>
</organism>
<dbReference type="InterPro" id="IPR036259">
    <property type="entry name" value="MFS_trans_sf"/>
</dbReference>
<feature type="domain" description="Major facilitator superfamily (MFS) profile" evidence="8">
    <location>
        <begin position="1"/>
        <end position="213"/>
    </location>
</feature>
<keyword evidence="6 7" id="KW-0472">Membrane</keyword>
<proteinExistence type="predicted"/>
<feature type="transmembrane region" description="Helical" evidence="7">
    <location>
        <begin position="312"/>
        <end position="329"/>
    </location>
</feature>
<dbReference type="EMBL" id="PZJH01000003">
    <property type="protein sequence ID" value="RAK44717.1"/>
    <property type="molecule type" value="Genomic_DNA"/>
</dbReference>
<dbReference type="SUPFAM" id="SSF103473">
    <property type="entry name" value="MFS general substrate transporter"/>
    <property type="match status" value="1"/>
</dbReference>
<protein>
    <submittedName>
        <fullName evidence="9">MFS transporter</fullName>
    </submittedName>
</protein>
<comment type="subcellular location">
    <subcellularLocation>
        <location evidence="1">Cell membrane</location>
        <topology evidence="1">Multi-pass membrane protein</topology>
    </subcellularLocation>
</comment>
<evidence type="ECO:0000256" key="1">
    <source>
        <dbReference type="ARBA" id="ARBA00004651"/>
    </source>
</evidence>
<gene>
    <name evidence="9" type="ORF">BHU61_08370</name>
</gene>
<dbReference type="PANTHER" id="PTHR23519">
    <property type="entry name" value="AUTOPHAGY-RELATED PROTEIN 22"/>
    <property type="match status" value="1"/>
</dbReference>
<feature type="transmembrane region" description="Helical" evidence="7">
    <location>
        <begin position="402"/>
        <end position="421"/>
    </location>
</feature>
<dbReference type="AlphaFoldDB" id="A0A327ZRA5"/>
<feature type="transmembrane region" description="Helical" evidence="7">
    <location>
        <begin position="190"/>
        <end position="209"/>
    </location>
</feature>
<dbReference type="GO" id="GO:0005886">
    <property type="term" value="C:plasma membrane"/>
    <property type="evidence" value="ECO:0007669"/>
    <property type="project" value="UniProtKB-SubCell"/>
</dbReference>
<feature type="transmembrane region" description="Helical" evidence="7">
    <location>
        <begin position="56"/>
        <end position="76"/>
    </location>
</feature>
<keyword evidence="3 7" id="KW-0812">Transmembrane</keyword>
<feature type="transmembrane region" description="Helical" evidence="7">
    <location>
        <begin position="88"/>
        <end position="107"/>
    </location>
</feature>
<keyword evidence="10" id="KW-1185">Reference proteome</keyword>
<dbReference type="GO" id="GO:0006869">
    <property type="term" value="P:lipid transport"/>
    <property type="evidence" value="ECO:0007669"/>
    <property type="project" value="UniProtKB-KW"/>
</dbReference>
<dbReference type="Proteomes" id="UP000249808">
    <property type="component" value="Unassembled WGS sequence"/>
</dbReference>
<feature type="transmembrane region" description="Helical" evidence="7">
    <location>
        <begin position="370"/>
        <end position="396"/>
    </location>
</feature>
<evidence type="ECO:0000313" key="10">
    <source>
        <dbReference type="Proteomes" id="UP000249808"/>
    </source>
</evidence>
<accession>A0A327ZRA5</accession>
<dbReference type="PANTHER" id="PTHR23519:SF1">
    <property type="entry name" value="AUTOPHAGY-RELATED PROTEIN 22"/>
    <property type="match status" value="1"/>
</dbReference>
<evidence type="ECO:0000256" key="7">
    <source>
        <dbReference type="SAM" id="Phobius"/>
    </source>
</evidence>
<keyword evidence="5" id="KW-0445">Lipid transport</keyword>
<evidence type="ECO:0000256" key="2">
    <source>
        <dbReference type="ARBA" id="ARBA00022448"/>
    </source>
</evidence>
<dbReference type="GO" id="GO:0022857">
    <property type="term" value="F:transmembrane transporter activity"/>
    <property type="evidence" value="ECO:0007669"/>
    <property type="project" value="InterPro"/>
</dbReference>
<evidence type="ECO:0000256" key="6">
    <source>
        <dbReference type="ARBA" id="ARBA00023136"/>
    </source>
</evidence>
<feature type="transmembrane region" description="Helical" evidence="7">
    <location>
        <begin position="246"/>
        <end position="270"/>
    </location>
</feature>
<name>A0A327ZRA5_9STAP</name>
<dbReference type="Pfam" id="PF11700">
    <property type="entry name" value="ATG22"/>
    <property type="match status" value="1"/>
</dbReference>
<feature type="transmembrane region" description="Helical" evidence="7">
    <location>
        <begin position="157"/>
        <end position="184"/>
    </location>
</feature>
<evidence type="ECO:0000256" key="3">
    <source>
        <dbReference type="ARBA" id="ARBA00022692"/>
    </source>
</evidence>
<comment type="caution">
    <text evidence="9">The sequence shown here is derived from an EMBL/GenBank/DDBJ whole genome shotgun (WGS) entry which is preliminary data.</text>
</comment>
<dbReference type="Gene3D" id="1.20.1250.20">
    <property type="entry name" value="MFS general substrate transporter like domains"/>
    <property type="match status" value="1"/>
</dbReference>
<feature type="domain" description="Major facilitator superfamily (MFS) profile" evidence="8">
    <location>
        <begin position="246"/>
        <end position="436"/>
    </location>
</feature>
<evidence type="ECO:0000259" key="8">
    <source>
        <dbReference type="PROSITE" id="PS50850"/>
    </source>
</evidence>
<feature type="transmembrane region" description="Helical" evidence="7">
    <location>
        <begin position="335"/>
        <end position="358"/>
    </location>
</feature>
<evidence type="ECO:0000313" key="9">
    <source>
        <dbReference type="EMBL" id="RAK44717.1"/>
    </source>
</evidence>
<dbReference type="InterPro" id="IPR020846">
    <property type="entry name" value="MFS_dom"/>
</dbReference>